<accession>A0ABV2S9M4</accession>
<comment type="caution">
    <text evidence="2">The sequence shown here is derived from an EMBL/GenBank/DDBJ whole genome shotgun (WGS) entry which is preliminary data.</text>
</comment>
<keyword evidence="3" id="KW-1185">Reference proteome</keyword>
<gene>
    <name evidence="2" type="ORF">ABIF63_009976</name>
</gene>
<evidence type="ECO:0000313" key="3">
    <source>
        <dbReference type="Proteomes" id="UP001549291"/>
    </source>
</evidence>
<feature type="region of interest" description="Disordered" evidence="1">
    <location>
        <begin position="1"/>
        <end position="33"/>
    </location>
</feature>
<evidence type="ECO:0000256" key="1">
    <source>
        <dbReference type="SAM" id="MobiDB-lite"/>
    </source>
</evidence>
<proteinExistence type="predicted"/>
<sequence length="33" mass="3429">MTCEVPAEEAGRSETPAISAPGLLLNSGQEQNK</sequence>
<organism evidence="2 3">
    <name type="scientific">Bradyrhizobium japonicum</name>
    <dbReference type="NCBI Taxonomy" id="375"/>
    <lineage>
        <taxon>Bacteria</taxon>
        <taxon>Pseudomonadati</taxon>
        <taxon>Pseudomonadota</taxon>
        <taxon>Alphaproteobacteria</taxon>
        <taxon>Hyphomicrobiales</taxon>
        <taxon>Nitrobacteraceae</taxon>
        <taxon>Bradyrhizobium</taxon>
    </lineage>
</organism>
<dbReference type="EMBL" id="JBEPTQ010000002">
    <property type="protein sequence ID" value="MET4725870.1"/>
    <property type="molecule type" value="Genomic_DNA"/>
</dbReference>
<dbReference type="Proteomes" id="UP001549291">
    <property type="component" value="Unassembled WGS sequence"/>
</dbReference>
<name>A0ABV2S9M4_BRAJP</name>
<evidence type="ECO:0000313" key="2">
    <source>
        <dbReference type="EMBL" id="MET4725870.1"/>
    </source>
</evidence>
<protein>
    <submittedName>
        <fullName evidence="2">Uncharacterized protein</fullName>
    </submittedName>
</protein>
<reference evidence="2 3" key="1">
    <citation type="submission" date="2024-06" db="EMBL/GenBank/DDBJ databases">
        <title>Genomic Encyclopedia of Type Strains, Phase V (KMG-V): Genome sequencing to study the core and pangenomes of soil and plant-associated prokaryotes.</title>
        <authorList>
            <person name="Whitman W."/>
        </authorList>
    </citation>
    <scope>NUCLEOTIDE SEQUENCE [LARGE SCALE GENOMIC DNA]</scope>
    <source>
        <strain evidence="2 3">USDA 160</strain>
    </source>
</reference>